<dbReference type="SMART" id="SM00066">
    <property type="entry name" value="GAL4"/>
    <property type="match status" value="1"/>
</dbReference>
<dbReference type="GO" id="GO:0006351">
    <property type="term" value="P:DNA-templated transcription"/>
    <property type="evidence" value="ECO:0007669"/>
    <property type="project" value="InterPro"/>
</dbReference>
<dbReference type="AlphaFoldDB" id="A0AAJ8JZN2"/>
<dbReference type="PANTHER" id="PTHR31644">
    <property type="entry name" value="TRANSCRIPTIONAL ACTIVATOR ARO80-RELATED"/>
    <property type="match status" value="1"/>
</dbReference>
<accession>A0AAJ8JZN2</accession>
<reference evidence="4" key="2">
    <citation type="submission" date="2024-02" db="EMBL/GenBank/DDBJ databases">
        <title>Comparative genomics of Cryptococcus and Kwoniella reveals pathogenesis evolution and contrasting modes of karyotype evolution via chromosome fusion or intercentromeric recombination.</title>
        <authorList>
            <person name="Coelho M.A."/>
            <person name="David-Palma M."/>
            <person name="Shea T."/>
            <person name="Bowers K."/>
            <person name="McGinley-Smith S."/>
            <person name="Mohammad A.W."/>
            <person name="Gnirke A."/>
            <person name="Yurkov A.M."/>
            <person name="Nowrousian M."/>
            <person name="Sun S."/>
            <person name="Cuomo C.A."/>
            <person name="Heitman J."/>
        </authorList>
    </citation>
    <scope>NUCLEOTIDE SEQUENCE</scope>
    <source>
        <strain evidence="4">CBS 10118</strain>
    </source>
</reference>
<dbReference type="PANTHER" id="PTHR31644:SF2">
    <property type="entry name" value="TRANSCRIPTIONAL ACTIVATOR ARO80-RELATED"/>
    <property type="match status" value="1"/>
</dbReference>
<dbReference type="CDD" id="cd00067">
    <property type="entry name" value="GAL4"/>
    <property type="match status" value="1"/>
</dbReference>
<dbReference type="EMBL" id="CP144541">
    <property type="protein sequence ID" value="WVW78082.1"/>
    <property type="molecule type" value="Genomic_DNA"/>
</dbReference>
<dbReference type="KEGG" id="kbi:30207804"/>
<dbReference type="Pfam" id="PF04082">
    <property type="entry name" value="Fungal_trans"/>
    <property type="match status" value="1"/>
</dbReference>
<dbReference type="InterPro" id="IPR052780">
    <property type="entry name" value="AAA_Catabolism_Regulators"/>
</dbReference>
<keyword evidence="5" id="KW-1185">Reference proteome</keyword>
<dbReference type="Gene3D" id="4.10.240.10">
    <property type="entry name" value="Zn(2)-C6 fungal-type DNA-binding domain"/>
    <property type="match status" value="1"/>
</dbReference>
<protein>
    <recommendedName>
        <fullName evidence="3">Zn(2)-C6 fungal-type domain-containing protein</fullName>
    </recommendedName>
</protein>
<dbReference type="GeneID" id="30207804"/>
<dbReference type="GO" id="GO:0003677">
    <property type="term" value="F:DNA binding"/>
    <property type="evidence" value="ECO:0007669"/>
    <property type="project" value="InterPro"/>
</dbReference>
<name>A0AAJ8JZN2_9TREE</name>
<dbReference type="InterPro" id="IPR007219">
    <property type="entry name" value="XnlR_reg_dom"/>
</dbReference>
<dbReference type="GO" id="GO:0005634">
    <property type="term" value="C:nucleus"/>
    <property type="evidence" value="ECO:0007669"/>
    <property type="project" value="TreeGrafter"/>
</dbReference>
<proteinExistence type="predicted"/>
<sequence>MPVQRSTPSEGSTPKKAAHVRTYQACESCRAAKLRCDLGSPDAPRDPPCRRCLRTGRQCNFTQTYQRKANAGKSNTPSSAIPISQSANAVQQPFQYKPSSSSTPIQSIGGEDTGDFKFVRAETLENPADALRILCAAAEEENVVGREEPRQHIEHVVGTGLWNQWVPVRDGLLTADEATTLLAYFGTYINKMLPIVPLQLFQPEHFPILLQESLLLAAMVCTAARYMDMGDSYDPFEPRRSRIVQNKVTSWIRERIGYIAMGETSSRTIGTVEALLILSEWPPQAMLLSDNSVKVEPNLHRRPANPCKVYDDLSWTMVGLAARIAQELGLHDEKAYPSEAQSEWSVHRRHRTWIFCQAADRHASVRLGRGSLIQEMPTGWWDALGEFSRLSGDETFPFPRVQVKWKEIMLVAQFTHMIGLIQEQFYDSADITSELIRTGKFENTLHRLKPELDMAWHLKAGDLPTYNLFDHEGPTFTEDELRELRWRLDLDYIRLYGNAIAMRAAQARVMRRHKTRNQNDRVFQASVINSTEGPFIIEAVDAAVSLVKYGIALHKKGLLRYCPSRVFLKLVFASVFLMKAVSFGAVGQPEQDIVNLQCSLIEALKGASVDDKHVAGYLAGMLRRVFPAIPTGPSRMHTEPSTFDDISNIDTTNILSLFGFDAETSPNNGDFESLAGFGYDPRSIVSDIEEMLAASNAYQGELQHPIL</sequence>
<organism evidence="4 5">
    <name type="scientific">Kwoniella bestiolae CBS 10118</name>
    <dbReference type="NCBI Taxonomy" id="1296100"/>
    <lineage>
        <taxon>Eukaryota</taxon>
        <taxon>Fungi</taxon>
        <taxon>Dikarya</taxon>
        <taxon>Basidiomycota</taxon>
        <taxon>Agaricomycotina</taxon>
        <taxon>Tremellomycetes</taxon>
        <taxon>Tremellales</taxon>
        <taxon>Cryptococcaceae</taxon>
        <taxon>Kwoniella</taxon>
    </lineage>
</organism>
<dbReference type="PROSITE" id="PS00463">
    <property type="entry name" value="ZN2_CY6_FUNGAL_1"/>
    <property type="match status" value="1"/>
</dbReference>
<keyword evidence="1" id="KW-0479">Metal-binding</keyword>
<dbReference type="CDD" id="cd12148">
    <property type="entry name" value="fungal_TF_MHR"/>
    <property type="match status" value="1"/>
</dbReference>
<dbReference type="SMART" id="SM00906">
    <property type="entry name" value="Fungal_trans"/>
    <property type="match status" value="1"/>
</dbReference>
<dbReference type="GO" id="GO:0000981">
    <property type="term" value="F:DNA-binding transcription factor activity, RNA polymerase II-specific"/>
    <property type="evidence" value="ECO:0007669"/>
    <property type="project" value="InterPro"/>
</dbReference>
<dbReference type="InterPro" id="IPR001138">
    <property type="entry name" value="Zn2Cys6_DnaBD"/>
</dbReference>
<dbReference type="RefSeq" id="XP_065725084.1">
    <property type="nucleotide sequence ID" value="XM_065869012.1"/>
</dbReference>
<evidence type="ECO:0000256" key="1">
    <source>
        <dbReference type="ARBA" id="ARBA00022723"/>
    </source>
</evidence>
<evidence type="ECO:0000259" key="3">
    <source>
        <dbReference type="PROSITE" id="PS50048"/>
    </source>
</evidence>
<dbReference type="InterPro" id="IPR036864">
    <property type="entry name" value="Zn2-C6_fun-type_DNA-bd_sf"/>
</dbReference>
<dbReference type="GO" id="GO:0008270">
    <property type="term" value="F:zinc ion binding"/>
    <property type="evidence" value="ECO:0007669"/>
    <property type="project" value="InterPro"/>
</dbReference>
<evidence type="ECO:0000313" key="5">
    <source>
        <dbReference type="Proteomes" id="UP000092730"/>
    </source>
</evidence>
<feature type="domain" description="Zn(2)-C6 fungal-type" evidence="3">
    <location>
        <begin position="25"/>
        <end position="61"/>
    </location>
</feature>
<dbReference type="Proteomes" id="UP000092730">
    <property type="component" value="Chromosome 1"/>
</dbReference>
<dbReference type="SUPFAM" id="SSF57701">
    <property type="entry name" value="Zn2/Cys6 DNA-binding domain"/>
    <property type="match status" value="1"/>
</dbReference>
<gene>
    <name evidence="4" type="ORF">I302_100033</name>
</gene>
<reference evidence="4" key="1">
    <citation type="submission" date="2013-07" db="EMBL/GenBank/DDBJ databases">
        <authorList>
            <consortium name="The Broad Institute Genome Sequencing Platform"/>
            <person name="Cuomo C."/>
            <person name="Litvintseva A."/>
            <person name="Chen Y."/>
            <person name="Heitman J."/>
            <person name="Sun S."/>
            <person name="Springer D."/>
            <person name="Dromer F."/>
            <person name="Young S.K."/>
            <person name="Zeng Q."/>
            <person name="Gargeya S."/>
            <person name="Fitzgerald M."/>
            <person name="Abouelleil A."/>
            <person name="Alvarado L."/>
            <person name="Berlin A.M."/>
            <person name="Chapman S.B."/>
            <person name="Dewar J."/>
            <person name="Goldberg J."/>
            <person name="Griggs A."/>
            <person name="Gujja S."/>
            <person name="Hansen M."/>
            <person name="Howarth C."/>
            <person name="Imamovic A."/>
            <person name="Larimer J."/>
            <person name="McCowan C."/>
            <person name="Murphy C."/>
            <person name="Pearson M."/>
            <person name="Priest M."/>
            <person name="Roberts A."/>
            <person name="Saif S."/>
            <person name="Shea T."/>
            <person name="Sykes S."/>
            <person name="Wortman J."/>
            <person name="Nusbaum C."/>
            <person name="Birren B."/>
        </authorList>
    </citation>
    <scope>NUCLEOTIDE SEQUENCE</scope>
    <source>
        <strain evidence="4">CBS 10118</strain>
    </source>
</reference>
<dbReference type="PROSITE" id="PS50048">
    <property type="entry name" value="ZN2_CY6_FUNGAL_2"/>
    <property type="match status" value="1"/>
</dbReference>
<dbReference type="GO" id="GO:0045944">
    <property type="term" value="P:positive regulation of transcription by RNA polymerase II"/>
    <property type="evidence" value="ECO:0007669"/>
    <property type="project" value="TreeGrafter"/>
</dbReference>
<dbReference type="Pfam" id="PF00172">
    <property type="entry name" value="Zn_clus"/>
    <property type="match status" value="1"/>
</dbReference>
<dbReference type="GO" id="GO:0009074">
    <property type="term" value="P:aromatic amino acid family catabolic process"/>
    <property type="evidence" value="ECO:0007669"/>
    <property type="project" value="TreeGrafter"/>
</dbReference>
<keyword evidence="2" id="KW-0539">Nucleus</keyword>
<evidence type="ECO:0000313" key="4">
    <source>
        <dbReference type="EMBL" id="WVW78082.1"/>
    </source>
</evidence>
<evidence type="ECO:0000256" key="2">
    <source>
        <dbReference type="ARBA" id="ARBA00023242"/>
    </source>
</evidence>